<dbReference type="Proteomes" id="UP000240708">
    <property type="component" value="Unassembled WGS sequence"/>
</dbReference>
<keyword evidence="1" id="KW-1133">Transmembrane helix</keyword>
<name>A0A2P8E351_9BACT</name>
<dbReference type="AlphaFoldDB" id="A0A2P8E351"/>
<keyword evidence="1" id="KW-0472">Membrane</keyword>
<feature type="transmembrane region" description="Helical" evidence="1">
    <location>
        <begin position="6"/>
        <end position="24"/>
    </location>
</feature>
<organism evidence="2 3">
    <name type="scientific">Cecembia rubra</name>
    <dbReference type="NCBI Taxonomy" id="1485585"/>
    <lineage>
        <taxon>Bacteria</taxon>
        <taxon>Pseudomonadati</taxon>
        <taxon>Bacteroidota</taxon>
        <taxon>Cytophagia</taxon>
        <taxon>Cytophagales</taxon>
        <taxon>Cyclobacteriaceae</taxon>
        <taxon>Cecembia</taxon>
    </lineage>
</organism>
<comment type="caution">
    <text evidence="2">The sequence shown here is derived from an EMBL/GenBank/DDBJ whole genome shotgun (WGS) entry which is preliminary data.</text>
</comment>
<keyword evidence="3" id="KW-1185">Reference proteome</keyword>
<accession>A0A2P8E351</accession>
<dbReference type="RefSeq" id="WP_106567566.1">
    <property type="nucleotide sequence ID" value="NZ_PYGF01000006.1"/>
</dbReference>
<evidence type="ECO:0000256" key="1">
    <source>
        <dbReference type="SAM" id="Phobius"/>
    </source>
</evidence>
<dbReference type="OrthoDB" id="9897716at2"/>
<keyword evidence="1" id="KW-0812">Transmembrane</keyword>
<protein>
    <submittedName>
        <fullName evidence="2">Uncharacterized protein</fullName>
    </submittedName>
</protein>
<sequence length="104" mass="12477">MDSVIILLFIIQVILIVVFIRMTFNVSKIRRLLESSGKDWYYEYNKNMYLGRRDKAANCIQEHVWVLMEKNRSNSNYEKLKSKYQSDFENLGIQFPLNPYKTVD</sequence>
<evidence type="ECO:0000313" key="2">
    <source>
        <dbReference type="EMBL" id="PSL03890.1"/>
    </source>
</evidence>
<dbReference type="EMBL" id="PYGF01000006">
    <property type="protein sequence ID" value="PSL03890.1"/>
    <property type="molecule type" value="Genomic_DNA"/>
</dbReference>
<reference evidence="2 3" key="1">
    <citation type="submission" date="2018-03" db="EMBL/GenBank/DDBJ databases">
        <title>Genomic Encyclopedia of Archaeal and Bacterial Type Strains, Phase II (KMG-II): from individual species to whole genera.</title>
        <authorList>
            <person name="Goeker M."/>
        </authorList>
    </citation>
    <scope>NUCLEOTIDE SEQUENCE [LARGE SCALE GENOMIC DNA]</scope>
    <source>
        <strain evidence="2 3">DSM 28057</strain>
    </source>
</reference>
<gene>
    <name evidence="2" type="ORF">CLV48_106130</name>
</gene>
<proteinExistence type="predicted"/>
<evidence type="ECO:0000313" key="3">
    <source>
        <dbReference type="Proteomes" id="UP000240708"/>
    </source>
</evidence>